<keyword evidence="11" id="KW-1185">Reference proteome</keyword>
<organism evidence="11 12">
    <name type="scientific">Bombus vosnesenskii</name>
    <dbReference type="NCBI Taxonomy" id="207650"/>
    <lineage>
        <taxon>Eukaryota</taxon>
        <taxon>Metazoa</taxon>
        <taxon>Ecdysozoa</taxon>
        <taxon>Arthropoda</taxon>
        <taxon>Hexapoda</taxon>
        <taxon>Insecta</taxon>
        <taxon>Pterygota</taxon>
        <taxon>Neoptera</taxon>
        <taxon>Endopterygota</taxon>
        <taxon>Hymenoptera</taxon>
        <taxon>Apocrita</taxon>
        <taxon>Aculeata</taxon>
        <taxon>Apoidea</taxon>
        <taxon>Anthophila</taxon>
        <taxon>Apidae</taxon>
        <taxon>Bombus</taxon>
        <taxon>Pyrobombus</taxon>
    </lineage>
</organism>
<evidence type="ECO:0000256" key="8">
    <source>
        <dbReference type="ARBA" id="ARBA00023170"/>
    </source>
</evidence>
<proteinExistence type="inferred from homology"/>
<feature type="transmembrane region" description="Helical" evidence="10">
    <location>
        <begin position="57"/>
        <end position="81"/>
    </location>
</feature>
<keyword evidence="2" id="KW-1003">Cell membrane</keyword>
<dbReference type="Proteomes" id="UP000504631">
    <property type="component" value="Unplaced"/>
</dbReference>
<feature type="transmembrane region" description="Helical" evidence="10">
    <location>
        <begin position="284"/>
        <end position="305"/>
    </location>
</feature>
<dbReference type="GO" id="GO:0005549">
    <property type="term" value="F:odorant binding"/>
    <property type="evidence" value="ECO:0007669"/>
    <property type="project" value="InterPro"/>
</dbReference>
<keyword evidence="5 10" id="KW-0552">Olfaction</keyword>
<reference evidence="12" key="1">
    <citation type="submission" date="2025-08" db="UniProtKB">
        <authorList>
            <consortium name="RefSeq"/>
        </authorList>
    </citation>
    <scope>IDENTIFICATION</scope>
    <source>
        <tissue evidence="12">Muscle</tissue>
    </source>
</reference>
<dbReference type="PANTHER" id="PTHR21137">
    <property type="entry name" value="ODORANT RECEPTOR"/>
    <property type="match status" value="1"/>
</dbReference>
<evidence type="ECO:0000256" key="9">
    <source>
        <dbReference type="ARBA" id="ARBA00023224"/>
    </source>
</evidence>
<dbReference type="GO" id="GO:0005886">
    <property type="term" value="C:plasma membrane"/>
    <property type="evidence" value="ECO:0007669"/>
    <property type="project" value="UniProtKB-SubCell"/>
</dbReference>
<feature type="transmembrane region" description="Helical" evidence="10">
    <location>
        <begin position="93"/>
        <end position="111"/>
    </location>
</feature>
<feature type="transmembrane region" description="Helical" evidence="10">
    <location>
        <begin position="207"/>
        <end position="228"/>
    </location>
</feature>
<evidence type="ECO:0000256" key="6">
    <source>
        <dbReference type="ARBA" id="ARBA00022989"/>
    </source>
</evidence>
<accession>A0A6J3KG84</accession>
<feature type="transmembrane region" description="Helical" evidence="10">
    <location>
        <begin position="317"/>
        <end position="337"/>
    </location>
</feature>
<evidence type="ECO:0000256" key="10">
    <source>
        <dbReference type="RuleBase" id="RU351113"/>
    </source>
</evidence>
<dbReference type="InterPro" id="IPR004117">
    <property type="entry name" value="7tm6_olfct_rcpt"/>
</dbReference>
<dbReference type="AlphaFoldDB" id="A0A6J3KG84"/>
<sequence>MKKVISVDMSEKIGNSTNYRNVHYEADAEYTIHIAKTLLKLIGIWPRRDTFLDNVKMYIQTTIVFSLMCFLLVPHVIYTYFDCENLTKYMKVIAAQIFSLLAVIKFWTVIFNRKEIRFCLDQIEIQYRDVKCEEDRLVMTNCAKIGRFFTMMYLSLSYTGALPYHIILPLISERIVKADNTTQIPLPYLSNYIFFTVENSPIYEITFVLQIFISSIILSTNCGIYSLIASITMHCCGLFEVTSRRIETLHKWNKCDLHDRVVDIVQYHLEAIGYSALIGKSLSIVFLSEMVGCTIIICFLEFGVIMELEDHKTLSTLTYFVLMTSIFVNVFIISFIGDRLKQESERIGETSYFLPWYDFPVDVAKNINTIMLRTRLPSCLSGANILELSLQAFCDVCKTSAAYFNFLRAMTV</sequence>
<evidence type="ECO:0000256" key="5">
    <source>
        <dbReference type="ARBA" id="ARBA00022725"/>
    </source>
</evidence>
<dbReference type="GO" id="GO:0004984">
    <property type="term" value="F:olfactory receptor activity"/>
    <property type="evidence" value="ECO:0007669"/>
    <property type="project" value="InterPro"/>
</dbReference>
<comment type="similarity">
    <text evidence="10">Belongs to the insect chemoreceptor superfamily. Heteromeric odorant receptor channel (TC 1.A.69) family.</text>
</comment>
<evidence type="ECO:0000256" key="2">
    <source>
        <dbReference type="ARBA" id="ARBA00022475"/>
    </source>
</evidence>
<dbReference type="GO" id="GO:0007165">
    <property type="term" value="P:signal transduction"/>
    <property type="evidence" value="ECO:0007669"/>
    <property type="project" value="UniProtKB-KW"/>
</dbReference>
<name>A0A6J3KG84_9HYME</name>
<evidence type="ECO:0000256" key="4">
    <source>
        <dbReference type="ARBA" id="ARBA00022692"/>
    </source>
</evidence>
<keyword evidence="6 10" id="KW-1133">Transmembrane helix</keyword>
<dbReference type="GeneID" id="117234756"/>
<evidence type="ECO:0000256" key="3">
    <source>
        <dbReference type="ARBA" id="ARBA00022606"/>
    </source>
</evidence>
<keyword evidence="8 10" id="KW-0675">Receptor</keyword>
<keyword evidence="4 10" id="KW-0812">Transmembrane</keyword>
<keyword evidence="9 10" id="KW-0807">Transducer</keyword>
<dbReference type="KEGG" id="bvk:117234756"/>
<keyword evidence="3 10" id="KW-0716">Sensory transduction</keyword>
<keyword evidence="7 10" id="KW-0472">Membrane</keyword>
<evidence type="ECO:0000256" key="7">
    <source>
        <dbReference type="ARBA" id="ARBA00023136"/>
    </source>
</evidence>
<feature type="transmembrane region" description="Helical" evidence="10">
    <location>
        <begin position="148"/>
        <end position="167"/>
    </location>
</feature>
<dbReference type="Pfam" id="PF02949">
    <property type="entry name" value="7tm_6"/>
    <property type="match status" value="1"/>
</dbReference>
<comment type="caution">
    <text evidence="10">Lacks conserved residue(s) required for the propagation of feature annotation.</text>
</comment>
<evidence type="ECO:0000313" key="12">
    <source>
        <dbReference type="RefSeq" id="XP_033352147.1"/>
    </source>
</evidence>
<dbReference type="PANTHER" id="PTHR21137:SF35">
    <property type="entry name" value="ODORANT RECEPTOR 19A-RELATED"/>
    <property type="match status" value="1"/>
</dbReference>
<evidence type="ECO:0000313" key="11">
    <source>
        <dbReference type="Proteomes" id="UP000504631"/>
    </source>
</evidence>
<evidence type="ECO:0000256" key="1">
    <source>
        <dbReference type="ARBA" id="ARBA00004651"/>
    </source>
</evidence>
<comment type="subcellular location">
    <subcellularLocation>
        <location evidence="1 10">Cell membrane</location>
        <topology evidence="1 10">Multi-pass membrane protein</topology>
    </subcellularLocation>
</comment>
<gene>
    <name evidence="12" type="primary">LOC117234756</name>
</gene>
<dbReference type="RefSeq" id="XP_033352147.1">
    <property type="nucleotide sequence ID" value="XM_033496256.1"/>
</dbReference>
<protein>
    <recommendedName>
        <fullName evidence="10">Odorant receptor</fullName>
    </recommendedName>
</protein>